<proteinExistence type="predicted"/>
<organism evidence="2 3">
    <name type="scientific">Lactobacillus helveticus</name>
    <name type="common">Lactobacillus suntoryeus</name>
    <dbReference type="NCBI Taxonomy" id="1587"/>
    <lineage>
        <taxon>Bacteria</taxon>
        <taxon>Bacillati</taxon>
        <taxon>Bacillota</taxon>
        <taxon>Bacilli</taxon>
        <taxon>Lactobacillales</taxon>
        <taxon>Lactobacillaceae</taxon>
        <taxon>Lactobacillus</taxon>
    </lineage>
</organism>
<name>A0AAU8XW18_LACHE</name>
<sequence>MSEMAWQGIEPKLNNFLGPAFEKLSQDYLWEHYDIEKMPFTKLGNWWGPDSRTHRQVELDILVFSTEDSSFAVFGECKWRNEKISRQILEKLIFNSALFNYPKKEYYFFQKPALPMNVRN</sequence>
<evidence type="ECO:0000259" key="1">
    <source>
        <dbReference type="Pfam" id="PF03008"/>
    </source>
</evidence>
<feature type="domain" description="DUF234" evidence="1">
    <location>
        <begin position="3"/>
        <end position="84"/>
    </location>
</feature>
<dbReference type="EMBL" id="CP015496">
    <property type="protein sequence ID" value="AUI74983.1"/>
    <property type="molecule type" value="Genomic_DNA"/>
</dbReference>
<evidence type="ECO:0000313" key="2">
    <source>
        <dbReference type="EMBL" id="AUI74983.1"/>
    </source>
</evidence>
<dbReference type="Proteomes" id="UP000234562">
    <property type="component" value="Chromosome"/>
</dbReference>
<dbReference type="RefSeq" id="WP_035509074.1">
    <property type="nucleotide sequence ID" value="NZ_AP023028.1"/>
</dbReference>
<dbReference type="PANTHER" id="PTHR34704:SF1">
    <property type="entry name" value="ATPASE"/>
    <property type="match status" value="1"/>
</dbReference>
<accession>A0AAU8XW18</accession>
<protein>
    <submittedName>
        <fullName evidence="2">ATPase</fullName>
    </submittedName>
</protein>
<dbReference type="Pfam" id="PF03008">
    <property type="entry name" value="DUF234"/>
    <property type="match status" value="1"/>
</dbReference>
<dbReference type="InterPro" id="IPR004256">
    <property type="entry name" value="DUF234"/>
</dbReference>
<reference evidence="3" key="1">
    <citation type="submission" date="2016-05" db="EMBL/GenBank/DDBJ databases">
        <title>Genome sequence of Lactobacillus helveticus FAM8105.</title>
        <authorList>
            <person name="Ahrens C."/>
            <person name="Schmid M."/>
        </authorList>
    </citation>
    <scope>NUCLEOTIDE SEQUENCE [LARGE SCALE GENOMIC DNA]</scope>
    <source>
        <strain evidence="3">FAM8105</strain>
    </source>
</reference>
<evidence type="ECO:0000313" key="3">
    <source>
        <dbReference type="Proteomes" id="UP000234562"/>
    </source>
</evidence>
<dbReference type="AlphaFoldDB" id="A0AAU8XW18"/>
<gene>
    <name evidence="2" type="ORF">Lh8105_09745</name>
</gene>
<dbReference type="PANTHER" id="PTHR34704">
    <property type="entry name" value="ATPASE"/>
    <property type="match status" value="1"/>
</dbReference>